<dbReference type="Pfam" id="PF00069">
    <property type="entry name" value="Pkinase"/>
    <property type="match status" value="1"/>
</dbReference>
<feature type="region of interest" description="Disordered" evidence="1">
    <location>
        <begin position="839"/>
        <end position="858"/>
    </location>
</feature>
<dbReference type="InterPro" id="IPR011009">
    <property type="entry name" value="Kinase-like_dom_sf"/>
</dbReference>
<accession>A0A2H3K3R5</accession>
<evidence type="ECO:0000259" key="2">
    <source>
        <dbReference type="PROSITE" id="PS50011"/>
    </source>
</evidence>
<dbReference type="Gene3D" id="1.10.510.10">
    <property type="entry name" value="Transferase(Phosphotransferase) domain 1"/>
    <property type="match status" value="1"/>
</dbReference>
<protein>
    <recommendedName>
        <fullName evidence="2">Protein kinase domain-containing protein</fullName>
    </recommendedName>
</protein>
<proteinExistence type="predicted"/>
<dbReference type="CDD" id="cd00180">
    <property type="entry name" value="PKc"/>
    <property type="match status" value="1"/>
</dbReference>
<dbReference type="InterPro" id="IPR000719">
    <property type="entry name" value="Prot_kinase_dom"/>
</dbReference>
<dbReference type="InterPro" id="IPR008271">
    <property type="entry name" value="Ser/Thr_kinase_AS"/>
</dbReference>
<dbReference type="Proteomes" id="UP000218811">
    <property type="component" value="Unassembled WGS sequence"/>
</dbReference>
<dbReference type="PROSITE" id="PS50011">
    <property type="entry name" value="PROTEIN_KINASE_DOM"/>
    <property type="match status" value="1"/>
</dbReference>
<reference evidence="3 4" key="1">
    <citation type="journal article" date="2012" name="Science">
        <title>The Paleozoic origin of enzymatic lignin decomposition reconstructed from 31 fungal genomes.</title>
        <authorList>
            <person name="Floudas D."/>
            <person name="Binder M."/>
            <person name="Riley R."/>
            <person name="Barry K."/>
            <person name="Blanchette R.A."/>
            <person name="Henrissat B."/>
            <person name="Martinez A.T."/>
            <person name="Otillar R."/>
            <person name="Spatafora J.W."/>
            <person name="Yadav J.S."/>
            <person name="Aerts A."/>
            <person name="Benoit I."/>
            <person name="Boyd A."/>
            <person name="Carlson A."/>
            <person name="Copeland A."/>
            <person name="Coutinho P.M."/>
            <person name="de Vries R.P."/>
            <person name="Ferreira P."/>
            <person name="Findley K."/>
            <person name="Foster B."/>
            <person name="Gaskell J."/>
            <person name="Glotzer D."/>
            <person name="Gorecki P."/>
            <person name="Heitman J."/>
            <person name="Hesse C."/>
            <person name="Hori C."/>
            <person name="Igarashi K."/>
            <person name="Jurgens J.A."/>
            <person name="Kallen N."/>
            <person name="Kersten P."/>
            <person name="Kohler A."/>
            <person name="Kuees U."/>
            <person name="Kumar T.K.A."/>
            <person name="Kuo A."/>
            <person name="LaButti K."/>
            <person name="Larrondo L.F."/>
            <person name="Lindquist E."/>
            <person name="Ling A."/>
            <person name="Lombard V."/>
            <person name="Lucas S."/>
            <person name="Lundell T."/>
            <person name="Martin R."/>
            <person name="McLaughlin D.J."/>
            <person name="Morgenstern I."/>
            <person name="Morin E."/>
            <person name="Murat C."/>
            <person name="Nagy L.G."/>
            <person name="Nolan M."/>
            <person name="Ohm R.A."/>
            <person name="Patyshakuliyeva A."/>
            <person name="Rokas A."/>
            <person name="Ruiz-Duenas F.J."/>
            <person name="Sabat G."/>
            <person name="Salamov A."/>
            <person name="Samejima M."/>
            <person name="Schmutz J."/>
            <person name="Slot J.C."/>
            <person name="St John F."/>
            <person name="Stenlid J."/>
            <person name="Sun H."/>
            <person name="Sun S."/>
            <person name="Syed K."/>
            <person name="Tsang A."/>
            <person name="Wiebenga A."/>
            <person name="Young D."/>
            <person name="Pisabarro A."/>
            <person name="Eastwood D.C."/>
            <person name="Martin F."/>
            <person name="Cullen D."/>
            <person name="Grigoriev I.V."/>
            <person name="Hibbett D.S."/>
        </authorList>
    </citation>
    <scope>NUCLEOTIDE SEQUENCE [LARGE SCALE GENOMIC DNA]</scope>
    <source>
        <strain evidence="3 4">MD-104</strain>
    </source>
</reference>
<dbReference type="GO" id="GO:0004672">
    <property type="term" value="F:protein kinase activity"/>
    <property type="evidence" value="ECO:0007669"/>
    <property type="project" value="InterPro"/>
</dbReference>
<evidence type="ECO:0000256" key="1">
    <source>
        <dbReference type="SAM" id="MobiDB-lite"/>
    </source>
</evidence>
<evidence type="ECO:0000313" key="3">
    <source>
        <dbReference type="EMBL" id="PCH44798.1"/>
    </source>
</evidence>
<feature type="domain" description="Protein kinase" evidence="2">
    <location>
        <begin position="542"/>
        <end position="820"/>
    </location>
</feature>
<dbReference type="GO" id="GO:0005524">
    <property type="term" value="F:ATP binding"/>
    <property type="evidence" value="ECO:0007669"/>
    <property type="project" value="InterPro"/>
</dbReference>
<organism evidence="3 4">
    <name type="scientific">Wolfiporia cocos (strain MD-104)</name>
    <name type="common">Brown rot fungus</name>
    <dbReference type="NCBI Taxonomy" id="742152"/>
    <lineage>
        <taxon>Eukaryota</taxon>
        <taxon>Fungi</taxon>
        <taxon>Dikarya</taxon>
        <taxon>Basidiomycota</taxon>
        <taxon>Agaricomycotina</taxon>
        <taxon>Agaricomycetes</taxon>
        <taxon>Polyporales</taxon>
        <taxon>Phaeolaceae</taxon>
        <taxon>Wolfiporia</taxon>
    </lineage>
</organism>
<dbReference type="OrthoDB" id="2747361at2759"/>
<dbReference type="STRING" id="742152.A0A2H3K3R5"/>
<dbReference type="EMBL" id="KB468168">
    <property type="protein sequence ID" value="PCH44798.1"/>
    <property type="molecule type" value="Genomic_DNA"/>
</dbReference>
<dbReference type="PANTHER" id="PTHR24347">
    <property type="entry name" value="SERINE/THREONINE-PROTEIN KINASE"/>
    <property type="match status" value="1"/>
</dbReference>
<evidence type="ECO:0000313" key="4">
    <source>
        <dbReference type="Proteomes" id="UP000218811"/>
    </source>
</evidence>
<gene>
    <name evidence="3" type="ORF">WOLCODRAFT_139258</name>
</gene>
<keyword evidence="4" id="KW-1185">Reference proteome</keyword>
<dbReference type="SUPFAM" id="SSF56112">
    <property type="entry name" value="Protein kinase-like (PK-like)"/>
    <property type="match status" value="1"/>
</dbReference>
<name>A0A2H3K3R5_WOLCO</name>
<sequence length="858" mass="97042">MRASRNGISTAAWLRVQIASKRSCSVCSWTLSLRRALLPFCRRRLSACGASRWHVQALRPNFQLPPSTSRTPAFCIELITMSDQISIRYLYYDAKTPFIAEASEVEVAVGASMFKLLDALVSDLLDYGLSATELQSLTVWKPNEELFIKDEEKKKAKDVLKKRIEGAEGRLDAVAREMEFNERVNELIDNGVEQRNNNLVHVIVAVNLPALEEFLQAQRMRDLIGSEQKARFYVNKLRRFDLRDLLIPENKISFPHDRDGTIVTVRLSNPNEIDNAPIFVKNLIKSLQRKRIIPSELVSTDDYKFLSQAIDADALNENFESGSLNDVNQQQQELLTYRLAVTECAPLINYIKSRSSLYKNQHFTGYLVDRILANVDGVQYNKSVEAMPSMLVGDCSSKTSYTYKPKSDFVLSTASALPDKSALPLIIGECVSDPENETDRACMLLQAAVYVRVGNHFRSDNAFVQLCIYLNKNLEAERYLVYQDDASNNDAVTILHDAVFKLAEPREAMQFALQLYNYRQHELQSLIDGFDDEMDANLQALSEAMKDLGLGSLSSASKQSTITSTKNSSHQGSSMETITEHTTALRLRGYCIRATIGNHPHVARVRKPDQGEEFMVKLVKRDSTEVVLLRYLNSPELRSDPRNHTIPVVEIIDTGADLCILVMPKFEYYLLLVDRRNLDALHDYVRQIVEGVAFLHEHNISHLDLKPTNIVVDVSTQKVYIIDFNLARRLQYEDEQISGYVGTEDWTAPEVGEHRYSPIRADCWAAGKLIQDTFKLCGPLGPERKHLNEIAIRLLDQDPEQRPALKDLLTVRRADEHDDASNPKDSMLFMHSCEEPTRIDSVAPATSMSRGLARGSAE</sequence>
<dbReference type="AlphaFoldDB" id="A0A2H3K3R5"/>
<dbReference type="PROSITE" id="PS00108">
    <property type="entry name" value="PROTEIN_KINASE_ST"/>
    <property type="match status" value="1"/>
</dbReference>
<dbReference type="SMART" id="SM00220">
    <property type="entry name" value="S_TKc"/>
    <property type="match status" value="1"/>
</dbReference>